<dbReference type="CDD" id="cd02966">
    <property type="entry name" value="TlpA_like_family"/>
    <property type="match status" value="1"/>
</dbReference>
<evidence type="ECO:0000313" key="3">
    <source>
        <dbReference type="EMBL" id="OAI02697.1"/>
    </source>
</evidence>
<accession>A0A177MAC6</accession>
<protein>
    <submittedName>
        <fullName evidence="3">Redoxin</fullName>
    </submittedName>
</protein>
<feature type="signal peptide" evidence="1">
    <location>
        <begin position="1"/>
        <end position="20"/>
    </location>
</feature>
<dbReference type="AlphaFoldDB" id="A0A177MAC6"/>
<name>A0A177MAC6_METMH</name>
<proteinExistence type="predicted"/>
<dbReference type="PANTHER" id="PTHR42852">
    <property type="entry name" value="THIOL:DISULFIDE INTERCHANGE PROTEIN DSBE"/>
    <property type="match status" value="1"/>
</dbReference>
<dbReference type="InterPro" id="IPR036249">
    <property type="entry name" value="Thioredoxin-like_sf"/>
</dbReference>
<sequence length="163" mass="18166">MNKALFFFPLLLLGSFSTTAAELGQPAPACPAVFSETKLSVDPSNFKGKVVLLDFWATWCPPCIKSMPFFNGLHQELGKDGFEVVAINLDEDRDTVSQFLTEHQVNYPIAFDPQGECPKIYDVKAMPSSYLLDKSGIVRKIHLGFREGDQALLREQIKSLLNP</sequence>
<comment type="caution">
    <text evidence="3">The sequence shown here is derived from an EMBL/GenBank/DDBJ whole genome shotgun (WGS) entry which is preliminary data.</text>
</comment>
<dbReference type="GO" id="GO:0016491">
    <property type="term" value="F:oxidoreductase activity"/>
    <property type="evidence" value="ECO:0007669"/>
    <property type="project" value="InterPro"/>
</dbReference>
<dbReference type="InterPro" id="IPR013740">
    <property type="entry name" value="Redoxin"/>
</dbReference>
<dbReference type="InterPro" id="IPR013766">
    <property type="entry name" value="Thioredoxin_domain"/>
</dbReference>
<dbReference type="SUPFAM" id="SSF52833">
    <property type="entry name" value="Thioredoxin-like"/>
    <property type="match status" value="1"/>
</dbReference>
<dbReference type="Pfam" id="PF08534">
    <property type="entry name" value="Redoxin"/>
    <property type="match status" value="1"/>
</dbReference>
<dbReference type="PROSITE" id="PS51352">
    <property type="entry name" value="THIOREDOXIN_2"/>
    <property type="match status" value="1"/>
</dbReference>
<reference evidence="3 4" key="1">
    <citation type="submission" date="2016-03" db="EMBL/GenBank/DDBJ databases">
        <authorList>
            <person name="Ploux O."/>
        </authorList>
    </citation>
    <scope>NUCLEOTIDE SEQUENCE [LARGE SCALE GENOMIC DNA]</scope>
    <source>
        <strain evidence="3 4">R-45371</strain>
    </source>
</reference>
<dbReference type="RefSeq" id="WP_064037114.1">
    <property type="nucleotide sequence ID" value="NZ_LUUH01000061.1"/>
</dbReference>
<dbReference type="PANTHER" id="PTHR42852:SF17">
    <property type="entry name" value="THIOREDOXIN-LIKE PROTEIN HI_1115"/>
    <property type="match status" value="1"/>
</dbReference>
<dbReference type="Proteomes" id="UP000077763">
    <property type="component" value="Unassembled WGS sequence"/>
</dbReference>
<feature type="chain" id="PRO_5008067797" evidence="1">
    <location>
        <begin position="21"/>
        <end position="163"/>
    </location>
</feature>
<gene>
    <name evidence="3" type="ORF">A1353_15755</name>
</gene>
<keyword evidence="1" id="KW-0732">Signal</keyword>
<feature type="domain" description="Thioredoxin" evidence="2">
    <location>
        <begin position="21"/>
        <end position="162"/>
    </location>
</feature>
<evidence type="ECO:0000313" key="4">
    <source>
        <dbReference type="Proteomes" id="UP000077763"/>
    </source>
</evidence>
<dbReference type="InterPro" id="IPR050553">
    <property type="entry name" value="Thioredoxin_ResA/DsbE_sf"/>
</dbReference>
<dbReference type="Gene3D" id="3.40.30.10">
    <property type="entry name" value="Glutaredoxin"/>
    <property type="match status" value="1"/>
</dbReference>
<evidence type="ECO:0000259" key="2">
    <source>
        <dbReference type="PROSITE" id="PS51352"/>
    </source>
</evidence>
<organism evidence="3 4">
    <name type="scientific">Methylomonas methanica</name>
    <dbReference type="NCBI Taxonomy" id="421"/>
    <lineage>
        <taxon>Bacteria</taxon>
        <taxon>Pseudomonadati</taxon>
        <taxon>Pseudomonadota</taxon>
        <taxon>Gammaproteobacteria</taxon>
        <taxon>Methylococcales</taxon>
        <taxon>Methylococcaceae</taxon>
        <taxon>Methylomonas</taxon>
    </lineage>
</organism>
<evidence type="ECO:0000256" key="1">
    <source>
        <dbReference type="SAM" id="SignalP"/>
    </source>
</evidence>
<dbReference type="EMBL" id="LUUH01000061">
    <property type="protein sequence ID" value="OAI02697.1"/>
    <property type="molecule type" value="Genomic_DNA"/>
</dbReference>